<comment type="similarity">
    <text evidence="1">Belongs to the UDP-glycosyltransferase family.</text>
</comment>
<dbReference type="GO" id="GO:1901135">
    <property type="term" value="P:carbohydrate derivative metabolic process"/>
    <property type="evidence" value="ECO:0007669"/>
    <property type="project" value="UniProtKB-ARBA"/>
</dbReference>
<evidence type="ECO:0000259" key="2">
    <source>
        <dbReference type="Pfam" id="PF26168"/>
    </source>
</evidence>
<keyword evidence="4" id="KW-1185">Reference proteome</keyword>
<accession>A0AA88DG38</accession>
<evidence type="ECO:0000256" key="1">
    <source>
        <dbReference type="ARBA" id="ARBA00009995"/>
    </source>
</evidence>
<dbReference type="Proteomes" id="UP001187192">
    <property type="component" value="Unassembled WGS sequence"/>
</dbReference>
<sequence length="180" mass="20305">MAYTHPKLWWSWCPCLPKAISTSSYPLSRLVSAYDIQVHYIAAATNIRQAKLRVHGWNPNSSPKIYFHDISVPPFPCPPPDPTDPIKFPSQILSSIYATPPSPLSSVVQDVASIQNAEAYPFHSISAFATFLYSWEGMEMQLEEEAKRYIPDDVPSLKGCSTSDFWDFVVEQCKFKSIIS</sequence>
<dbReference type="AlphaFoldDB" id="A0AA88DG38"/>
<evidence type="ECO:0000313" key="3">
    <source>
        <dbReference type="EMBL" id="GMN55376.1"/>
    </source>
</evidence>
<organism evidence="3 4">
    <name type="scientific">Ficus carica</name>
    <name type="common">Common fig</name>
    <dbReference type="NCBI Taxonomy" id="3494"/>
    <lineage>
        <taxon>Eukaryota</taxon>
        <taxon>Viridiplantae</taxon>
        <taxon>Streptophyta</taxon>
        <taxon>Embryophyta</taxon>
        <taxon>Tracheophyta</taxon>
        <taxon>Spermatophyta</taxon>
        <taxon>Magnoliopsida</taxon>
        <taxon>eudicotyledons</taxon>
        <taxon>Gunneridae</taxon>
        <taxon>Pentapetalae</taxon>
        <taxon>rosids</taxon>
        <taxon>fabids</taxon>
        <taxon>Rosales</taxon>
        <taxon>Moraceae</taxon>
        <taxon>Ficeae</taxon>
        <taxon>Ficus</taxon>
    </lineage>
</organism>
<gene>
    <name evidence="3" type="ORF">TIFTF001_024498</name>
</gene>
<dbReference type="GO" id="GO:0008194">
    <property type="term" value="F:UDP-glycosyltransferase activity"/>
    <property type="evidence" value="ECO:0007669"/>
    <property type="project" value="UniProtKB-ARBA"/>
</dbReference>
<proteinExistence type="inferred from homology"/>
<comment type="caution">
    <text evidence="3">The sequence shown here is derived from an EMBL/GenBank/DDBJ whole genome shotgun (WGS) entry which is preliminary data.</text>
</comment>
<dbReference type="Pfam" id="PF26168">
    <property type="entry name" value="Glyco_transf_N"/>
    <property type="match status" value="2"/>
</dbReference>
<dbReference type="InterPro" id="IPR058980">
    <property type="entry name" value="Glyco_transf_N"/>
</dbReference>
<reference evidence="3" key="1">
    <citation type="submission" date="2023-07" db="EMBL/GenBank/DDBJ databases">
        <title>draft genome sequence of fig (Ficus carica).</title>
        <authorList>
            <person name="Takahashi T."/>
            <person name="Nishimura K."/>
        </authorList>
    </citation>
    <scope>NUCLEOTIDE SEQUENCE</scope>
</reference>
<dbReference type="PANTHER" id="PTHR48044">
    <property type="entry name" value="GLYCOSYLTRANSFERASE"/>
    <property type="match status" value="1"/>
</dbReference>
<feature type="domain" description="Glycosyltransferase N-terminal" evidence="2">
    <location>
        <begin position="105"/>
        <end position="176"/>
    </location>
</feature>
<dbReference type="EMBL" id="BTGU01000057">
    <property type="protein sequence ID" value="GMN55376.1"/>
    <property type="molecule type" value="Genomic_DNA"/>
</dbReference>
<evidence type="ECO:0000313" key="4">
    <source>
        <dbReference type="Proteomes" id="UP001187192"/>
    </source>
</evidence>
<protein>
    <recommendedName>
        <fullName evidence="2">Glycosyltransferase N-terminal domain-containing protein</fullName>
    </recommendedName>
</protein>
<name>A0AA88DG38_FICCA</name>
<dbReference type="PANTHER" id="PTHR48044:SF22">
    <property type="entry name" value="GLYCOSYLTRANSFERASE"/>
    <property type="match status" value="1"/>
</dbReference>
<feature type="domain" description="Glycosyltransferase N-terminal" evidence="2">
    <location>
        <begin position="27"/>
        <end position="98"/>
    </location>
</feature>